<protein>
    <recommendedName>
        <fullName evidence="3">Peptidase S1 domain-containing protein</fullName>
    </recommendedName>
</protein>
<dbReference type="InterPro" id="IPR001254">
    <property type="entry name" value="Trypsin_dom"/>
</dbReference>
<keyword evidence="2" id="KW-0732">Signal</keyword>
<reference evidence="4" key="1">
    <citation type="submission" date="2017-09" db="EMBL/GenBank/DDBJ databases">
        <title>Contemporary evolution of a Lepidopteran species, Heliothis virescens, in response to modern agricultural practices.</title>
        <authorList>
            <person name="Fritz M.L."/>
            <person name="Deyonke A.M."/>
            <person name="Papanicolaou A."/>
            <person name="Micinski S."/>
            <person name="Westbrook J."/>
            <person name="Gould F."/>
        </authorList>
    </citation>
    <scope>NUCLEOTIDE SEQUENCE [LARGE SCALE GENOMIC DNA]</scope>
    <source>
        <strain evidence="4">HvINT-</strain>
        <tissue evidence="4">Whole body</tissue>
    </source>
</reference>
<dbReference type="GO" id="GO:0006508">
    <property type="term" value="P:proteolysis"/>
    <property type="evidence" value="ECO:0007669"/>
    <property type="project" value="InterPro"/>
</dbReference>
<dbReference type="PANTHER" id="PTHR24253">
    <property type="entry name" value="TRANSMEMBRANE PROTEASE SERINE"/>
    <property type="match status" value="1"/>
</dbReference>
<dbReference type="EMBL" id="NWSH01000267">
    <property type="protein sequence ID" value="PCG77875.1"/>
    <property type="molecule type" value="Genomic_DNA"/>
</dbReference>
<dbReference type="PANTHER" id="PTHR24253:SF153">
    <property type="entry name" value="SERINE PROTEASE HEPSIN"/>
    <property type="match status" value="1"/>
</dbReference>
<dbReference type="Gene3D" id="2.40.10.10">
    <property type="entry name" value="Trypsin-like serine proteases"/>
    <property type="match status" value="1"/>
</dbReference>
<dbReference type="SMART" id="SM00020">
    <property type="entry name" value="Tryp_SPc"/>
    <property type="match status" value="1"/>
</dbReference>
<proteinExistence type="predicted"/>
<dbReference type="Pfam" id="PF00089">
    <property type="entry name" value="Trypsin"/>
    <property type="match status" value="1"/>
</dbReference>
<dbReference type="AlphaFoldDB" id="A0A2A4K0S1"/>
<dbReference type="PROSITE" id="PS50240">
    <property type="entry name" value="TRYPSIN_DOM"/>
    <property type="match status" value="1"/>
</dbReference>
<dbReference type="InterPro" id="IPR009003">
    <property type="entry name" value="Peptidase_S1_PA"/>
</dbReference>
<evidence type="ECO:0000256" key="1">
    <source>
        <dbReference type="ARBA" id="ARBA00023157"/>
    </source>
</evidence>
<feature type="chain" id="PRO_5013377117" description="Peptidase S1 domain-containing protein" evidence="2">
    <location>
        <begin position="23"/>
        <end position="467"/>
    </location>
</feature>
<evidence type="ECO:0000256" key="2">
    <source>
        <dbReference type="SAM" id="SignalP"/>
    </source>
</evidence>
<gene>
    <name evidence="4" type="ORF">B5V51_6020</name>
</gene>
<feature type="signal peptide" evidence="2">
    <location>
        <begin position="1"/>
        <end position="22"/>
    </location>
</feature>
<keyword evidence="1" id="KW-1015">Disulfide bond</keyword>
<comment type="caution">
    <text evidence="4">The sequence shown here is derived from an EMBL/GenBank/DDBJ whole genome shotgun (WGS) entry which is preliminary data.</text>
</comment>
<organism evidence="4">
    <name type="scientific">Heliothis virescens</name>
    <name type="common">Tobacco budworm moth</name>
    <dbReference type="NCBI Taxonomy" id="7102"/>
    <lineage>
        <taxon>Eukaryota</taxon>
        <taxon>Metazoa</taxon>
        <taxon>Ecdysozoa</taxon>
        <taxon>Arthropoda</taxon>
        <taxon>Hexapoda</taxon>
        <taxon>Insecta</taxon>
        <taxon>Pterygota</taxon>
        <taxon>Neoptera</taxon>
        <taxon>Endopterygota</taxon>
        <taxon>Lepidoptera</taxon>
        <taxon>Glossata</taxon>
        <taxon>Ditrysia</taxon>
        <taxon>Noctuoidea</taxon>
        <taxon>Noctuidae</taxon>
        <taxon>Heliothinae</taxon>
        <taxon>Heliothis</taxon>
    </lineage>
</organism>
<dbReference type="InterPro" id="IPR043504">
    <property type="entry name" value="Peptidase_S1_PA_chymotrypsin"/>
</dbReference>
<evidence type="ECO:0000259" key="3">
    <source>
        <dbReference type="PROSITE" id="PS50240"/>
    </source>
</evidence>
<name>A0A2A4K0S1_HELVI</name>
<evidence type="ECO:0000313" key="4">
    <source>
        <dbReference type="EMBL" id="PCG77875.1"/>
    </source>
</evidence>
<dbReference type="GO" id="GO:0004252">
    <property type="term" value="F:serine-type endopeptidase activity"/>
    <property type="evidence" value="ECO:0007669"/>
    <property type="project" value="InterPro"/>
</dbReference>
<sequence>MLSVPVVCVLLNILSCLNVVSSSASCGIDNSPTSHVYDGVTRIETYPWLGILYYPYGFKRYTTAVVLVTKQIALAAATEIDELPKDDFRARARVVIGQNCSGESIGIRDYSLHPDYRRDTHSTLAIVQLETDHVTITLRPICPPPSLFESEKFYAMILSENCTQSTVRIHKMKYVSLEECKIFYRRADLDLDSMWPMHTACAKSVTGGHCVWRSGAILVIKINRRWRLLGFGIYGPGCEAPSRFLDYSKYHHWVQRSVETIGRPAITKVAPNYLILRRTSSNVRRFGECDREEMKAELFTDEINMDGPGNMIYNLTVVTAFEYSCVIFKASSLTGFQNGPTPVLNLRKWCGAPFQVCAGGWQYLEINFFVEVKYLRGVELRIAMYGKQAKTLDPPKAMVFLNSRLNYPYIPKNPLRERYDDDLSDEFVSSGEKDMKVKGSSKAKHIRTSPKYQFLDAHKIALVADPE</sequence>
<feature type="domain" description="Peptidase S1" evidence="3">
    <location>
        <begin position="36"/>
        <end position="259"/>
    </location>
</feature>
<dbReference type="SUPFAM" id="SSF50494">
    <property type="entry name" value="Trypsin-like serine proteases"/>
    <property type="match status" value="1"/>
</dbReference>
<dbReference type="STRING" id="7102.A0A2A4K0S1"/>
<accession>A0A2A4K0S1</accession>